<dbReference type="PRINTS" id="PR00937">
    <property type="entry name" value="TBOX"/>
</dbReference>
<dbReference type="PROSITE" id="PS01283">
    <property type="entry name" value="TBOX_1"/>
    <property type="match status" value="1"/>
</dbReference>
<dbReference type="Proteomes" id="UP001474421">
    <property type="component" value="Unassembled WGS sequence"/>
</dbReference>
<evidence type="ECO:0000259" key="9">
    <source>
        <dbReference type="PROSITE" id="PS50252"/>
    </source>
</evidence>
<comment type="caution">
    <text evidence="10">The sequence shown here is derived from an EMBL/GenBank/DDBJ whole genome shotgun (WGS) entry which is preliminary data.</text>
</comment>
<dbReference type="AlphaFoldDB" id="A0AAW1ANR3"/>
<dbReference type="InterPro" id="IPR001699">
    <property type="entry name" value="TF_T-box"/>
</dbReference>
<dbReference type="EMBL" id="JAOTOJ010000018">
    <property type="protein sequence ID" value="KAK9391414.1"/>
    <property type="molecule type" value="Genomic_DNA"/>
</dbReference>
<dbReference type="PANTHER" id="PTHR11267:SF200">
    <property type="entry name" value="MGA, MAX DIMERIZATION PROTEIN"/>
    <property type="match status" value="1"/>
</dbReference>
<keyword evidence="2" id="KW-0217">Developmental protein</keyword>
<name>A0AAW1ANR3_CROAD</name>
<accession>A0AAW1ANR3</accession>
<evidence type="ECO:0000256" key="1">
    <source>
        <dbReference type="ARBA" id="ARBA00004123"/>
    </source>
</evidence>
<dbReference type="SUPFAM" id="SSF49417">
    <property type="entry name" value="p53-like transcription factors"/>
    <property type="match status" value="1"/>
</dbReference>
<evidence type="ECO:0000256" key="4">
    <source>
        <dbReference type="ARBA" id="ARBA00023125"/>
    </source>
</evidence>
<keyword evidence="6 7" id="KW-0539">Nucleus</keyword>
<keyword evidence="4 7" id="KW-0238">DNA-binding</keyword>
<evidence type="ECO:0000313" key="10">
    <source>
        <dbReference type="EMBL" id="KAK9391414.1"/>
    </source>
</evidence>
<dbReference type="SMART" id="SM00425">
    <property type="entry name" value="TBOX"/>
    <property type="match status" value="1"/>
</dbReference>
<evidence type="ECO:0000256" key="8">
    <source>
        <dbReference type="SAM" id="MobiDB-lite"/>
    </source>
</evidence>
<feature type="domain" description="T-box" evidence="9">
    <location>
        <begin position="23"/>
        <end position="201"/>
    </location>
</feature>
<evidence type="ECO:0000256" key="6">
    <source>
        <dbReference type="ARBA" id="ARBA00023242"/>
    </source>
</evidence>
<dbReference type="PROSITE" id="PS01264">
    <property type="entry name" value="TBOX_2"/>
    <property type="match status" value="1"/>
</dbReference>
<dbReference type="GO" id="GO:0000978">
    <property type="term" value="F:RNA polymerase II cis-regulatory region sequence-specific DNA binding"/>
    <property type="evidence" value="ECO:0007669"/>
    <property type="project" value="InterPro"/>
</dbReference>
<dbReference type="InterPro" id="IPR008967">
    <property type="entry name" value="p53-like_TF_DNA-bd_sf"/>
</dbReference>
<evidence type="ECO:0000313" key="11">
    <source>
        <dbReference type="Proteomes" id="UP001474421"/>
    </source>
</evidence>
<keyword evidence="3" id="KW-0805">Transcription regulation</keyword>
<dbReference type="InterPro" id="IPR046360">
    <property type="entry name" value="T-box_DNA-bd"/>
</dbReference>
<evidence type="ECO:0000256" key="5">
    <source>
        <dbReference type="ARBA" id="ARBA00023163"/>
    </source>
</evidence>
<dbReference type="GO" id="GO:0001708">
    <property type="term" value="P:cell fate specification"/>
    <property type="evidence" value="ECO:0007669"/>
    <property type="project" value="TreeGrafter"/>
</dbReference>
<dbReference type="GO" id="GO:0000785">
    <property type="term" value="C:chromatin"/>
    <property type="evidence" value="ECO:0007669"/>
    <property type="project" value="TreeGrafter"/>
</dbReference>
<comment type="caution">
    <text evidence="7">Lacks conserved residue(s) required for the propagation of feature annotation.</text>
</comment>
<dbReference type="GO" id="GO:0005634">
    <property type="term" value="C:nucleus"/>
    <property type="evidence" value="ECO:0007669"/>
    <property type="project" value="UniProtKB-SubCell"/>
</dbReference>
<feature type="region of interest" description="Disordered" evidence="8">
    <location>
        <begin position="201"/>
        <end position="300"/>
    </location>
</feature>
<dbReference type="Gene3D" id="2.60.40.820">
    <property type="entry name" value="Transcription factor, T-box"/>
    <property type="match status" value="1"/>
</dbReference>
<evidence type="ECO:0000256" key="2">
    <source>
        <dbReference type="ARBA" id="ARBA00022473"/>
    </source>
</evidence>
<dbReference type="InterPro" id="IPR018186">
    <property type="entry name" value="TF_T-box_CS"/>
</dbReference>
<organism evidence="10 11">
    <name type="scientific">Crotalus adamanteus</name>
    <name type="common">Eastern diamondback rattlesnake</name>
    <dbReference type="NCBI Taxonomy" id="8729"/>
    <lineage>
        <taxon>Eukaryota</taxon>
        <taxon>Metazoa</taxon>
        <taxon>Chordata</taxon>
        <taxon>Craniata</taxon>
        <taxon>Vertebrata</taxon>
        <taxon>Euteleostomi</taxon>
        <taxon>Lepidosauria</taxon>
        <taxon>Squamata</taxon>
        <taxon>Bifurcata</taxon>
        <taxon>Unidentata</taxon>
        <taxon>Episquamata</taxon>
        <taxon>Toxicofera</taxon>
        <taxon>Serpentes</taxon>
        <taxon>Colubroidea</taxon>
        <taxon>Viperidae</taxon>
        <taxon>Crotalinae</taxon>
        <taxon>Crotalus</taxon>
    </lineage>
</organism>
<dbReference type="PANTHER" id="PTHR11267">
    <property type="entry name" value="T-BOX PROTEIN-RELATED"/>
    <property type="match status" value="1"/>
</dbReference>
<comment type="subcellular location">
    <subcellularLocation>
        <location evidence="1 7">Nucleus</location>
    </subcellularLocation>
</comment>
<evidence type="ECO:0000256" key="7">
    <source>
        <dbReference type="PROSITE-ProRule" id="PRU00201"/>
    </source>
</evidence>
<dbReference type="GO" id="GO:0000981">
    <property type="term" value="F:DNA-binding transcription factor activity, RNA polymerase II-specific"/>
    <property type="evidence" value="ECO:0007669"/>
    <property type="project" value="TreeGrafter"/>
</dbReference>
<dbReference type="GO" id="GO:0045893">
    <property type="term" value="P:positive regulation of DNA-templated transcription"/>
    <property type="evidence" value="ECO:0007669"/>
    <property type="project" value="InterPro"/>
</dbReference>
<dbReference type="Pfam" id="PF00907">
    <property type="entry name" value="T-box"/>
    <property type="match status" value="1"/>
</dbReference>
<dbReference type="GO" id="GO:0009653">
    <property type="term" value="P:anatomical structure morphogenesis"/>
    <property type="evidence" value="ECO:0007669"/>
    <property type="project" value="UniProtKB-ARBA"/>
</dbReference>
<gene>
    <name evidence="10" type="ORF">NXF25_017803</name>
</gene>
<proteinExistence type="predicted"/>
<reference evidence="10 11" key="1">
    <citation type="journal article" date="2024" name="Proc. Natl. Acad. Sci. U.S.A.">
        <title>The genetic regulatory architecture and epigenomic basis for age-related changes in rattlesnake venom.</title>
        <authorList>
            <person name="Hogan M.P."/>
            <person name="Holding M.L."/>
            <person name="Nystrom G.S."/>
            <person name="Colston T.J."/>
            <person name="Bartlett D.A."/>
            <person name="Mason A.J."/>
            <person name="Ellsworth S.A."/>
            <person name="Rautsaw R.M."/>
            <person name="Lawrence K.C."/>
            <person name="Strickland J.L."/>
            <person name="He B."/>
            <person name="Fraser P."/>
            <person name="Margres M.J."/>
            <person name="Gilbert D.M."/>
            <person name="Gibbs H.L."/>
            <person name="Parkinson C.L."/>
            <person name="Rokyta D.R."/>
        </authorList>
    </citation>
    <scope>NUCLEOTIDE SEQUENCE [LARGE SCALE GENOMIC DNA]</scope>
    <source>
        <strain evidence="10">DRR0105</strain>
    </source>
</reference>
<evidence type="ECO:0000256" key="3">
    <source>
        <dbReference type="ARBA" id="ARBA00023015"/>
    </source>
</evidence>
<sequence length="454" mass="49997">MEAQPTPLETSSTPPHSSVAVTLEEPHLWAKFHHAGTEMIITKTGRRMFPQFKIKVTGLTPYAKYLMLVDFMPMDNFRYKWNKDQWEIAGKAEPQPPCRTYVHPESPALGSHWMKESVSFQKLKLTNNTLDQQGHVILHSMHRYKPRFHVMQADGLFSTCCSIFHSFSFPETVFTSVTAYQNEKVTKLKIYNNPFAKGFREHGKNVRRREKIGRGRSPAKVAKMAPQLSAEEAGATEGSLAEGKAKESLATPGSSSRPAWLSCPSAPLPGPVKILSWGASGEQQGGPPPASSSSQATLPEEASRFPVIGEIPLPASFKDLSTFNEFWARPHQLDFPMAPEHESLAATLPLPLWQDNAEVTGHAEEPAGKPRSQGLMYVPYVLDQSFSQQVVLPPSEYRARSYAAFSAGSSASTAGGLKALLRRLPRSTLAAEKLSASQLSGHRPLLPLQGSLNK</sequence>
<dbReference type="FunFam" id="2.60.40.820:FF:000007">
    <property type="entry name" value="T-box transcription factor"/>
    <property type="match status" value="1"/>
</dbReference>
<protein>
    <submittedName>
        <fullName evidence="10">T-box-containing protein TBX6L-like</fullName>
    </submittedName>
</protein>
<dbReference type="InterPro" id="IPR036960">
    <property type="entry name" value="T-box_sf"/>
</dbReference>
<dbReference type="PROSITE" id="PS50252">
    <property type="entry name" value="TBOX_3"/>
    <property type="match status" value="1"/>
</dbReference>
<keyword evidence="5" id="KW-0804">Transcription</keyword>
<keyword evidence="11" id="KW-1185">Reference proteome</keyword>